<organism evidence="1 2">
    <name type="scientific">Nitrospira defluvii</name>
    <dbReference type="NCBI Taxonomy" id="330214"/>
    <lineage>
        <taxon>Bacteria</taxon>
        <taxon>Pseudomonadati</taxon>
        <taxon>Nitrospirota</taxon>
        <taxon>Nitrospiria</taxon>
        <taxon>Nitrospirales</taxon>
        <taxon>Nitrospiraceae</taxon>
        <taxon>Nitrospira</taxon>
    </lineage>
</organism>
<gene>
    <name evidence="1" type="ORF">NSPZN2_11550</name>
</gene>
<dbReference type="InterPro" id="IPR005358">
    <property type="entry name" value="Puta_zinc/iron-chelating_dom"/>
</dbReference>
<name>A0ABM8QVP2_9BACT</name>
<evidence type="ECO:0000313" key="2">
    <source>
        <dbReference type="Proteomes" id="UP000675880"/>
    </source>
</evidence>
<dbReference type="EMBL" id="CAJNBJ010000001">
    <property type="protein sequence ID" value="CAE6717967.1"/>
    <property type="molecule type" value="Genomic_DNA"/>
</dbReference>
<comment type="caution">
    <text evidence="1">The sequence shown here is derived from an EMBL/GenBank/DDBJ whole genome shotgun (WGS) entry which is preliminary data.</text>
</comment>
<keyword evidence="2" id="KW-1185">Reference proteome</keyword>
<protein>
    <submittedName>
        <fullName evidence="1">Zinc/iron-chelating domain-containing protein</fullName>
    </submittedName>
</protein>
<evidence type="ECO:0000313" key="1">
    <source>
        <dbReference type="EMBL" id="CAE6717967.1"/>
    </source>
</evidence>
<dbReference type="Proteomes" id="UP000675880">
    <property type="component" value="Unassembled WGS sequence"/>
</dbReference>
<sequence length="265" mass="29162">MSNQSLVEHFEISLHAPCGEVSTSVGVPTSFVPVTAILPLMRGLGEEVQALELTRVRQTGHTVSCHKGCAACCRMLVPMSAPEAFALANRIDRLDQPERDRLLTKLGLAQQQLARAGVLTQLSALAESSDPPSDEAIEPLNRAYYALRMPCPFLENEACSIYEDRPAACRELAVTSPATDCQNMASQRIRPVPVALRISTALSLLWADLTGTAPRLIPLPLAVTWAKQHHAEHTRRWTGTEIFEKALDKVWRYLSQEKARRESGG</sequence>
<proteinExistence type="predicted"/>
<reference evidence="1 2" key="1">
    <citation type="submission" date="2021-02" db="EMBL/GenBank/DDBJ databases">
        <authorList>
            <person name="Han P."/>
        </authorList>
    </citation>
    <scope>NUCLEOTIDE SEQUENCE [LARGE SCALE GENOMIC DNA]</scope>
    <source>
        <strain evidence="1">Candidatus Nitrospira sp. ZN2</strain>
    </source>
</reference>
<accession>A0ABM8QVP2</accession>
<dbReference type="Pfam" id="PF03692">
    <property type="entry name" value="CxxCxxCC"/>
    <property type="match status" value="1"/>
</dbReference>